<dbReference type="Proteomes" id="UP000051581">
    <property type="component" value="Unassembled WGS sequence"/>
</dbReference>
<sequence length="87" mass="9901">MNKKIFVTRVSSNNQVTIPNTVLKALHVNPSDEIEWTVELNDLITVRKASPQKNDFWKAVDAQERKYGSVNTSEINWGKDVGSEKLE</sequence>
<dbReference type="Pfam" id="PF04014">
    <property type="entry name" value="MazE_antitoxin"/>
    <property type="match status" value="1"/>
</dbReference>
<dbReference type="PATRIC" id="fig|1423808.3.peg.1158"/>
<evidence type="ECO:0000313" key="2">
    <source>
        <dbReference type="EMBL" id="KRK89557.1"/>
    </source>
</evidence>
<dbReference type="GO" id="GO:0003677">
    <property type="term" value="F:DNA binding"/>
    <property type="evidence" value="ECO:0007669"/>
    <property type="project" value="InterPro"/>
</dbReference>
<proteinExistence type="predicted"/>
<accession>A0A0R1L1E9</accession>
<dbReference type="InterPro" id="IPR007159">
    <property type="entry name" value="SpoVT-AbrB_dom"/>
</dbReference>
<organism evidence="2 3">
    <name type="scientific">Lentilactobacillus sunkii DSM 19904</name>
    <dbReference type="NCBI Taxonomy" id="1423808"/>
    <lineage>
        <taxon>Bacteria</taxon>
        <taxon>Bacillati</taxon>
        <taxon>Bacillota</taxon>
        <taxon>Bacilli</taxon>
        <taxon>Lactobacillales</taxon>
        <taxon>Lactobacillaceae</taxon>
        <taxon>Lentilactobacillus</taxon>
    </lineage>
</organism>
<dbReference type="SUPFAM" id="SSF89447">
    <property type="entry name" value="AbrB/MazE/MraZ-like"/>
    <property type="match status" value="1"/>
</dbReference>
<dbReference type="RefSeq" id="WP_235803162.1">
    <property type="nucleotide sequence ID" value="NZ_AZEA01000002.1"/>
</dbReference>
<dbReference type="Gene3D" id="2.10.260.10">
    <property type="match status" value="1"/>
</dbReference>
<protein>
    <recommendedName>
        <fullName evidence="1">SpoVT-AbrB domain-containing protein</fullName>
    </recommendedName>
</protein>
<reference evidence="2 3" key="1">
    <citation type="journal article" date="2015" name="Genome Announc.">
        <title>Expanding the biotechnology potential of lactobacilli through comparative genomics of 213 strains and associated genera.</title>
        <authorList>
            <person name="Sun Z."/>
            <person name="Harris H.M."/>
            <person name="McCann A."/>
            <person name="Guo C."/>
            <person name="Argimon S."/>
            <person name="Zhang W."/>
            <person name="Yang X."/>
            <person name="Jeffery I.B."/>
            <person name="Cooney J.C."/>
            <person name="Kagawa T.F."/>
            <person name="Liu W."/>
            <person name="Song Y."/>
            <person name="Salvetti E."/>
            <person name="Wrobel A."/>
            <person name="Rasinkangas P."/>
            <person name="Parkhill J."/>
            <person name="Rea M.C."/>
            <person name="O'Sullivan O."/>
            <person name="Ritari J."/>
            <person name="Douillard F.P."/>
            <person name="Paul Ross R."/>
            <person name="Yang R."/>
            <person name="Briner A.E."/>
            <person name="Felis G.E."/>
            <person name="de Vos W.M."/>
            <person name="Barrangou R."/>
            <person name="Klaenhammer T.R."/>
            <person name="Caufield P.W."/>
            <person name="Cui Y."/>
            <person name="Zhang H."/>
            <person name="O'Toole P.W."/>
        </authorList>
    </citation>
    <scope>NUCLEOTIDE SEQUENCE [LARGE SCALE GENOMIC DNA]</scope>
    <source>
        <strain evidence="2 3">DSM 19904</strain>
    </source>
</reference>
<name>A0A0R1L1E9_9LACO</name>
<dbReference type="EMBL" id="AZEA01000002">
    <property type="protein sequence ID" value="KRK89557.1"/>
    <property type="molecule type" value="Genomic_DNA"/>
</dbReference>
<evidence type="ECO:0000313" key="3">
    <source>
        <dbReference type="Proteomes" id="UP000051581"/>
    </source>
</evidence>
<dbReference type="InterPro" id="IPR037914">
    <property type="entry name" value="SpoVT-AbrB_sf"/>
</dbReference>
<keyword evidence="3" id="KW-1185">Reference proteome</keyword>
<dbReference type="SMART" id="SM00966">
    <property type="entry name" value="SpoVT_AbrB"/>
    <property type="match status" value="1"/>
</dbReference>
<gene>
    <name evidence="2" type="ORF">FD17_GL001146</name>
</gene>
<feature type="domain" description="SpoVT-AbrB" evidence="1">
    <location>
        <begin position="8"/>
        <end position="54"/>
    </location>
</feature>
<evidence type="ECO:0000259" key="1">
    <source>
        <dbReference type="SMART" id="SM00966"/>
    </source>
</evidence>
<dbReference type="AlphaFoldDB" id="A0A0R1L1E9"/>
<comment type="caution">
    <text evidence="2">The sequence shown here is derived from an EMBL/GenBank/DDBJ whole genome shotgun (WGS) entry which is preliminary data.</text>
</comment>